<gene>
    <name evidence="3" type="ORF">GH723_05870</name>
</gene>
<name>A0A5Q2RGA7_9ACTN</name>
<dbReference type="KEGG" id="atq:GH723_05870"/>
<dbReference type="RefSeq" id="WP_153758780.1">
    <property type="nucleotide sequence ID" value="NZ_CP045851.1"/>
</dbReference>
<dbReference type="PROSITE" id="PS51257">
    <property type="entry name" value="PROKAR_LIPOPROTEIN"/>
    <property type="match status" value="1"/>
</dbReference>
<dbReference type="AlphaFoldDB" id="A0A5Q2RGA7"/>
<feature type="signal peptide" evidence="2">
    <location>
        <begin position="1"/>
        <end position="21"/>
    </location>
</feature>
<feature type="compositionally biased region" description="Acidic residues" evidence="1">
    <location>
        <begin position="38"/>
        <end position="66"/>
    </location>
</feature>
<feature type="region of interest" description="Disordered" evidence="1">
    <location>
        <begin position="24"/>
        <end position="76"/>
    </location>
</feature>
<protein>
    <recommendedName>
        <fullName evidence="5">DUF305 domain-containing protein</fullName>
    </recommendedName>
</protein>
<dbReference type="Proteomes" id="UP000334019">
    <property type="component" value="Chromosome"/>
</dbReference>
<keyword evidence="4" id="KW-1185">Reference proteome</keyword>
<accession>A0A5Q2RGA7</accession>
<proteinExistence type="predicted"/>
<evidence type="ECO:0000313" key="3">
    <source>
        <dbReference type="EMBL" id="QGG94674.1"/>
    </source>
</evidence>
<keyword evidence="2" id="KW-0732">Signal</keyword>
<evidence type="ECO:0000313" key="4">
    <source>
        <dbReference type="Proteomes" id="UP000334019"/>
    </source>
</evidence>
<reference evidence="3 4" key="1">
    <citation type="submission" date="2019-11" db="EMBL/GenBank/DDBJ databases">
        <authorList>
            <person name="He Y."/>
        </authorList>
    </citation>
    <scope>NUCLEOTIDE SEQUENCE [LARGE SCALE GENOMIC DNA]</scope>
    <source>
        <strain evidence="3 4">SCSIO 58843</strain>
    </source>
</reference>
<organism evidence="3 4">
    <name type="scientific">Actinomarinicola tropica</name>
    <dbReference type="NCBI Taxonomy" id="2789776"/>
    <lineage>
        <taxon>Bacteria</taxon>
        <taxon>Bacillati</taxon>
        <taxon>Actinomycetota</taxon>
        <taxon>Acidimicrobiia</taxon>
        <taxon>Acidimicrobiales</taxon>
        <taxon>Iamiaceae</taxon>
        <taxon>Actinomarinicola</taxon>
    </lineage>
</organism>
<feature type="chain" id="PRO_5038532052" description="DUF305 domain-containing protein" evidence="2">
    <location>
        <begin position="22"/>
        <end position="204"/>
    </location>
</feature>
<evidence type="ECO:0000256" key="1">
    <source>
        <dbReference type="SAM" id="MobiDB-lite"/>
    </source>
</evidence>
<dbReference type="EMBL" id="CP045851">
    <property type="protein sequence ID" value="QGG94674.1"/>
    <property type="molecule type" value="Genomic_DNA"/>
</dbReference>
<sequence>MTTRALRLLAAVLAAVLLAAACGGDDDGDDATTTTSAEEAEEETTTTSEAEEETTTTSEETTETTEEAGGTTGGTLDLEALADVDDFCELESFGDDIDDAIFDDTAEEPATPEQMQASFDAMSAFLTRANQIAPEEIRADFALVSEGFLELIGLMAEYDYDFMALGMAAQQDPELAQRLELLESPEYQQASENVDAWIDANCGD</sequence>
<evidence type="ECO:0008006" key="5">
    <source>
        <dbReference type="Google" id="ProtNLM"/>
    </source>
</evidence>
<evidence type="ECO:0000256" key="2">
    <source>
        <dbReference type="SAM" id="SignalP"/>
    </source>
</evidence>